<evidence type="ECO:0000259" key="2">
    <source>
        <dbReference type="Pfam" id="PF20149"/>
    </source>
</evidence>
<evidence type="ECO:0000313" key="3">
    <source>
        <dbReference type="EMBL" id="KAG1885916.1"/>
    </source>
</evidence>
<feature type="compositionally biased region" description="Pro residues" evidence="1">
    <location>
        <begin position="236"/>
        <end position="246"/>
    </location>
</feature>
<feature type="compositionally biased region" description="Pro residues" evidence="1">
    <location>
        <begin position="206"/>
        <end position="216"/>
    </location>
</feature>
<feature type="compositionally biased region" description="Polar residues" evidence="1">
    <location>
        <begin position="34"/>
        <end position="45"/>
    </location>
</feature>
<dbReference type="InterPro" id="IPR045341">
    <property type="entry name" value="DUF6532"/>
</dbReference>
<sequence length="756" mass="84290">MPPKASATRKHTKITKKRPLRKNAKAIKKPGKNSGLNPSLNSDASQIGVRVEQPQGPASYQQLISLIESKGMDEDEDDEDEDDEMEEEDDMEEVDMEEADEHLAQPGPSHDYYSSSMQPAPPPDSRQLPRQHLGQPGPSHNYHPPFMQPAPPPDSRQLPRQHLGQPGPSHDYHPPFMQPAPPPDSWQLPQQHLGQPGPSHDYRPPFMQPAPPPDPRQIPRQHLGQPGPSHDYRPPFMQPAPPPDPRQIPRQHLGRPGPSHDYRPPFMQPAPPPDPRQLPRQHLGQPGPSHDYRPPFMQPAPPPDPRQIPRQHLGQPGLSHNYRPPFMQPAPPPDPRQIPRQHLGQPGPSHNYRPPFMQPAPPPDSQQLQQQPAPHAHTYGLPQMPFAPPELVSREAHQFDVPTPTTFRNIGHMQEPQREEERTRYLGRLPIDLPGIRKVFVYDPRRPPEGHRGQLFPTGVIRATGDITVTAPLPSRRELPPVSTPPSPITNLPVAGSGPVANSPARSHPYAPQRPTNEQFKKLMEAAKSNMRRKVLLENAMPEMGVNTAMAEAALSAARQDFMPDAEVPNYETCLKSLRTLTTTIRTAFKTRARREVPVHYDLNCPLDANAEIAHRKQRVPILVENHAYLFLHETNDPDSLAPVNHPGVHAVIVAAVWETGFHTELDIDDVDALDNLISLGGAATHSVLMEHLNGRCQTVEFSASSSSGAEYRFIQQHNLTIRNVPAVYHASISLKKDLVERGISTISTASMSDDL</sequence>
<dbReference type="Proteomes" id="UP001195769">
    <property type="component" value="Unassembled WGS sequence"/>
</dbReference>
<evidence type="ECO:0000256" key="1">
    <source>
        <dbReference type="SAM" id="MobiDB-lite"/>
    </source>
</evidence>
<feature type="region of interest" description="Disordered" evidence="1">
    <location>
        <begin position="1"/>
        <end position="382"/>
    </location>
</feature>
<evidence type="ECO:0000313" key="4">
    <source>
        <dbReference type="Proteomes" id="UP001195769"/>
    </source>
</evidence>
<proteinExistence type="predicted"/>
<dbReference type="EMBL" id="JABBWK010000298">
    <property type="protein sequence ID" value="KAG1885916.1"/>
    <property type="molecule type" value="Genomic_DNA"/>
</dbReference>
<accession>A0AAD4DNG9</accession>
<dbReference type="GeneID" id="64663179"/>
<feature type="compositionally biased region" description="Pro residues" evidence="1">
    <location>
        <begin position="266"/>
        <end position="276"/>
    </location>
</feature>
<feature type="compositionally biased region" description="Low complexity" evidence="1">
    <location>
        <begin position="365"/>
        <end position="376"/>
    </location>
</feature>
<organism evidence="3 4">
    <name type="scientific">Suillus fuscotomentosus</name>
    <dbReference type="NCBI Taxonomy" id="1912939"/>
    <lineage>
        <taxon>Eukaryota</taxon>
        <taxon>Fungi</taxon>
        <taxon>Dikarya</taxon>
        <taxon>Basidiomycota</taxon>
        <taxon>Agaricomycotina</taxon>
        <taxon>Agaricomycetes</taxon>
        <taxon>Agaricomycetidae</taxon>
        <taxon>Boletales</taxon>
        <taxon>Suillineae</taxon>
        <taxon>Suillaceae</taxon>
        <taxon>Suillus</taxon>
    </lineage>
</organism>
<feature type="compositionally biased region" description="Basic residues" evidence="1">
    <location>
        <begin position="7"/>
        <end position="31"/>
    </location>
</feature>
<dbReference type="Pfam" id="PF20149">
    <property type="entry name" value="DUF6532"/>
    <property type="match status" value="1"/>
</dbReference>
<protein>
    <recommendedName>
        <fullName evidence="2">DUF6532 domain-containing protein</fullName>
    </recommendedName>
</protein>
<feature type="region of interest" description="Disordered" evidence="1">
    <location>
        <begin position="495"/>
        <end position="514"/>
    </location>
</feature>
<comment type="caution">
    <text evidence="3">The sequence shown here is derived from an EMBL/GenBank/DDBJ whole genome shotgun (WGS) entry which is preliminary data.</text>
</comment>
<feature type="compositionally biased region" description="Pro residues" evidence="1">
    <location>
        <begin position="326"/>
        <end position="336"/>
    </location>
</feature>
<feature type="compositionally biased region" description="Pro residues" evidence="1">
    <location>
        <begin position="296"/>
        <end position="306"/>
    </location>
</feature>
<gene>
    <name evidence="3" type="ORF">F5891DRAFT_1201430</name>
</gene>
<feature type="compositionally biased region" description="Acidic residues" evidence="1">
    <location>
        <begin position="73"/>
        <end position="100"/>
    </location>
</feature>
<reference evidence="3" key="1">
    <citation type="journal article" date="2020" name="New Phytol.">
        <title>Comparative genomics reveals dynamic genome evolution in host specialist ectomycorrhizal fungi.</title>
        <authorList>
            <person name="Lofgren L.A."/>
            <person name="Nguyen N.H."/>
            <person name="Vilgalys R."/>
            <person name="Ruytinx J."/>
            <person name="Liao H.L."/>
            <person name="Branco S."/>
            <person name="Kuo A."/>
            <person name="LaButti K."/>
            <person name="Lipzen A."/>
            <person name="Andreopoulos W."/>
            <person name="Pangilinan J."/>
            <person name="Riley R."/>
            <person name="Hundley H."/>
            <person name="Na H."/>
            <person name="Barry K."/>
            <person name="Grigoriev I.V."/>
            <person name="Stajich J.E."/>
            <person name="Kennedy P.G."/>
        </authorList>
    </citation>
    <scope>NUCLEOTIDE SEQUENCE</scope>
    <source>
        <strain evidence="3">FC203</strain>
    </source>
</reference>
<feature type="compositionally biased region" description="Low complexity" evidence="1">
    <location>
        <begin position="187"/>
        <end position="198"/>
    </location>
</feature>
<dbReference type="AlphaFoldDB" id="A0AAD4DNG9"/>
<dbReference type="RefSeq" id="XP_041216502.1">
    <property type="nucleotide sequence ID" value="XM_041368881.1"/>
</dbReference>
<feature type="domain" description="DUF6532" evidence="2">
    <location>
        <begin position="526"/>
        <end position="708"/>
    </location>
</feature>
<name>A0AAD4DNG9_9AGAM</name>
<keyword evidence="4" id="KW-1185">Reference proteome</keyword>